<dbReference type="PIRSF" id="PIRSF012335">
    <property type="entry name" value="UCP012335"/>
    <property type="match status" value="1"/>
</dbReference>
<name>A0A7G5ELK8_9BURK</name>
<organism evidence="3 4">
    <name type="scientific">Comamonas piscis</name>
    <dbReference type="NCBI Taxonomy" id="1562974"/>
    <lineage>
        <taxon>Bacteria</taxon>
        <taxon>Pseudomonadati</taxon>
        <taxon>Pseudomonadota</taxon>
        <taxon>Betaproteobacteria</taxon>
        <taxon>Burkholderiales</taxon>
        <taxon>Comamonadaceae</taxon>
        <taxon>Comamonas</taxon>
    </lineage>
</organism>
<keyword evidence="4" id="KW-1185">Reference proteome</keyword>
<dbReference type="Proteomes" id="UP000515240">
    <property type="component" value="Chromosome"/>
</dbReference>
<reference evidence="3 4" key="1">
    <citation type="journal article" date="2020" name="G3 (Bethesda)">
        <title>CeMbio - The Caenorhabditis elegans Microbiome Resource.</title>
        <authorList>
            <person name="Dirksen P."/>
            <person name="Assie A."/>
            <person name="Zimmermann J."/>
            <person name="Zhang F."/>
            <person name="Tietje A.M."/>
            <person name="Marsh S.A."/>
            <person name="Felix M.A."/>
            <person name="Shapira M."/>
            <person name="Kaleta C."/>
            <person name="Schulenburg H."/>
            <person name="Samuel B."/>
        </authorList>
    </citation>
    <scope>NUCLEOTIDE SEQUENCE [LARGE SCALE GENOMIC DNA]</scope>
    <source>
        <strain evidence="3 4">BIGb0172</strain>
    </source>
</reference>
<protein>
    <submittedName>
        <fullName evidence="3">DUF2846 domain-containing protein</fullName>
    </submittedName>
</protein>
<accession>A0A7G5ELK8</accession>
<evidence type="ECO:0000256" key="1">
    <source>
        <dbReference type="SAM" id="SignalP"/>
    </source>
</evidence>
<feature type="domain" description="DUF2846" evidence="2">
    <location>
        <begin position="40"/>
        <end position="125"/>
    </location>
</feature>
<keyword evidence="1" id="KW-0732">Signal</keyword>
<feature type="signal peptide" evidence="1">
    <location>
        <begin position="1"/>
        <end position="24"/>
    </location>
</feature>
<dbReference type="EMBL" id="CP058554">
    <property type="protein sequence ID" value="QMV74883.1"/>
    <property type="molecule type" value="Genomic_DNA"/>
</dbReference>
<dbReference type="InterPro" id="IPR022548">
    <property type="entry name" value="DUF2846"/>
</dbReference>
<proteinExistence type="predicted"/>
<evidence type="ECO:0000313" key="3">
    <source>
        <dbReference type="EMBL" id="QMV74883.1"/>
    </source>
</evidence>
<gene>
    <name evidence="3" type="ORF">HS961_19705</name>
</gene>
<dbReference type="AlphaFoldDB" id="A0A7G5ELK8"/>
<dbReference type="KEGG" id="cpis:HS961_19705"/>
<dbReference type="PROSITE" id="PS51257">
    <property type="entry name" value="PROKAR_LIPOPROTEIN"/>
    <property type="match status" value="1"/>
</dbReference>
<sequence>MQKTASAMCLLAVVLTGCASVNMASKEESAKAKSFQPPTTGNAGLYVYRNSAFGAALKKDITIDGKCLGESASKVFFYTEVEGGKTHRIETESEFSPNGIDLTTEPDKTYFVRQYIKMGAFVGGANLEVVPAEQGKTDLAELEMAVPGKCGERRAQ</sequence>
<evidence type="ECO:0000259" key="2">
    <source>
        <dbReference type="Pfam" id="PF11008"/>
    </source>
</evidence>
<dbReference type="InterPro" id="IPR016596">
    <property type="entry name" value="UCP012335"/>
</dbReference>
<evidence type="ECO:0000313" key="4">
    <source>
        <dbReference type="Proteomes" id="UP000515240"/>
    </source>
</evidence>
<dbReference type="Pfam" id="PF11008">
    <property type="entry name" value="DUF2846"/>
    <property type="match status" value="1"/>
</dbReference>
<feature type="chain" id="PRO_5028945339" evidence="1">
    <location>
        <begin position="25"/>
        <end position="156"/>
    </location>
</feature>